<evidence type="ECO:0000256" key="1">
    <source>
        <dbReference type="ARBA" id="ARBA00007133"/>
    </source>
</evidence>
<keyword evidence="5" id="KW-1185">Reference proteome</keyword>
<dbReference type="Proteomes" id="UP000008810">
    <property type="component" value="Chromosome 4"/>
</dbReference>
<dbReference type="EMBL" id="CM000883">
    <property type="protein sequence ID" value="PNT65574.1"/>
    <property type="molecule type" value="Genomic_DNA"/>
</dbReference>
<dbReference type="AlphaFoldDB" id="A0A2K2CU70"/>
<dbReference type="PANTHER" id="PTHR13073:SF0">
    <property type="entry name" value="BIOGENESIS OF LYSOSOME-RELATED ORGANELLES COMPLEX 1 SUBUNIT 1"/>
    <property type="match status" value="1"/>
</dbReference>
<dbReference type="OrthoDB" id="20018at2759"/>
<dbReference type="InterPro" id="IPR009395">
    <property type="entry name" value="BLOC1S1"/>
</dbReference>
<protein>
    <recommendedName>
        <fullName evidence="2">Biogenesis of lysosome-related organelles complex 1 subunit 1</fullName>
    </recommendedName>
</protein>
<reference evidence="3" key="2">
    <citation type="submission" date="2017-06" db="EMBL/GenBank/DDBJ databases">
        <title>WGS assembly of Brachypodium distachyon.</title>
        <authorList>
            <consortium name="The International Brachypodium Initiative"/>
            <person name="Lucas S."/>
            <person name="Harmon-Smith M."/>
            <person name="Lail K."/>
            <person name="Tice H."/>
            <person name="Grimwood J."/>
            <person name="Bruce D."/>
            <person name="Barry K."/>
            <person name="Shu S."/>
            <person name="Lindquist E."/>
            <person name="Wang M."/>
            <person name="Pitluck S."/>
            <person name="Vogel J.P."/>
            <person name="Garvin D.F."/>
            <person name="Mockler T.C."/>
            <person name="Schmutz J."/>
            <person name="Rokhsar D."/>
            <person name="Bevan M.W."/>
        </authorList>
    </citation>
    <scope>NUCLEOTIDE SEQUENCE</scope>
    <source>
        <strain evidence="3">Bd21</strain>
    </source>
</reference>
<evidence type="ECO:0000313" key="3">
    <source>
        <dbReference type="EMBL" id="PNT65574.1"/>
    </source>
</evidence>
<dbReference type="PANTHER" id="PTHR13073">
    <property type="entry name" value="BLOC-1 COMPLEX SUBUNIT 1"/>
    <property type="match status" value="1"/>
</dbReference>
<gene>
    <name evidence="3" type="ORF">BRADI_4g44634v3</name>
</gene>
<dbReference type="Gramene" id="PNT65574">
    <property type="protein sequence ID" value="PNT65574"/>
    <property type="gene ID" value="BRADI_4g44634v3"/>
</dbReference>
<comment type="similarity">
    <text evidence="1">Belongs to the BLOC1S1 family.</text>
</comment>
<dbReference type="Pfam" id="PF06320">
    <property type="entry name" value="GCN5L1"/>
    <property type="match status" value="1"/>
</dbReference>
<proteinExistence type="inferred from homology"/>
<reference evidence="3 4" key="1">
    <citation type="journal article" date="2010" name="Nature">
        <title>Genome sequencing and analysis of the model grass Brachypodium distachyon.</title>
        <authorList>
            <consortium name="International Brachypodium Initiative"/>
        </authorList>
    </citation>
    <scope>NUCLEOTIDE SEQUENCE [LARGE SCALE GENOMIC DNA]</scope>
    <source>
        <strain evidence="3 4">Bd21</strain>
    </source>
</reference>
<dbReference type="EnsemblPlants" id="PNT65574">
    <property type="protein sequence ID" value="PNT65574"/>
    <property type="gene ID" value="BRADI_4g44634v3"/>
</dbReference>
<dbReference type="GO" id="GO:0016197">
    <property type="term" value="P:endosomal transport"/>
    <property type="evidence" value="ECO:0000318"/>
    <property type="project" value="GO_Central"/>
</dbReference>
<evidence type="ECO:0000256" key="2">
    <source>
        <dbReference type="ARBA" id="ARBA00019577"/>
    </source>
</evidence>
<dbReference type="STRING" id="15368.A0A2K2CU70"/>
<name>A0A2K2CU70_BRADI</name>
<organism evidence="3">
    <name type="scientific">Brachypodium distachyon</name>
    <name type="common">Purple false brome</name>
    <name type="synonym">Trachynia distachya</name>
    <dbReference type="NCBI Taxonomy" id="15368"/>
    <lineage>
        <taxon>Eukaryota</taxon>
        <taxon>Viridiplantae</taxon>
        <taxon>Streptophyta</taxon>
        <taxon>Embryophyta</taxon>
        <taxon>Tracheophyta</taxon>
        <taxon>Spermatophyta</taxon>
        <taxon>Magnoliopsida</taxon>
        <taxon>Liliopsida</taxon>
        <taxon>Poales</taxon>
        <taxon>Poaceae</taxon>
        <taxon>BOP clade</taxon>
        <taxon>Pooideae</taxon>
        <taxon>Stipodae</taxon>
        <taxon>Brachypodieae</taxon>
        <taxon>Brachypodium</taxon>
    </lineage>
</organism>
<evidence type="ECO:0000313" key="5">
    <source>
        <dbReference type="Proteomes" id="UP000008810"/>
    </source>
</evidence>
<dbReference type="InParanoid" id="A0A2K2CU70"/>
<evidence type="ECO:0000313" key="4">
    <source>
        <dbReference type="EnsemblPlants" id="PNT65574"/>
    </source>
</evidence>
<accession>A0A2K2CU70</accession>
<reference evidence="4" key="3">
    <citation type="submission" date="2018-08" db="UniProtKB">
        <authorList>
            <consortium name="EnsemblPlants"/>
        </authorList>
    </citation>
    <scope>IDENTIFICATION</scope>
    <source>
        <strain evidence="4">cv. Bd21</strain>
    </source>
</reference>
<sequence>MERAKLASPEQPAGGQLESALLDISAADLVDAMDGGVQELFKRVEVETRALLAAVARRRKQTDPWLAAINSVLKEIGDFENWMKVM</sequence>
<dbReference type="GO" id="GO:0031083">
    <property type="term" value="C:BLOC-1 complex"/>
    <property type="evidence" value="ECO:0000318"/>
    <property type="project" value="GO_Central"/>
</dbReference>